<sequence>MLQNQDYWSNGMQQQRAATGQGNYTGCSGAEKGTAVIELGSSRYEAEPRWVKRSPAAPAVQDGLSLVRI</sequence>
<organism evidence="1 2">
    <name type="scientific">Nyssa sinensis</name>
    <dbReference type="NCBI Taxonomy" id="561372"/>
    <lineage>
        <taxon>Eukaryota</taxon>
        <taxon>Viridiplantae</taxon>
        <taxon>Streptophyta</taxon>
        <taxon>Embryophyta</taxon>
        <taxon>Tracheophyta</taxon>
        <taxon>Spermatophyta</taxon>
        <taxon>Magnoliopsida</taxon>
        <taxon>eudicotyledons</taxon>
        <taxon>Gunneridae</taxon>
        <taxon>Pentapetalae</taxon>
        <taxon>asterids</taxon>
        <taxon>Cornales</taxon>
        <taxon>Nyssaceae</taxon>
        <taxon>Nyssa</taxon>
    </lineage>
</organism>
<dbReference type="AlphaFoldDB" id="A0A5J4ZPX0"/>
<evidence type="ECO:0000313" key="2">
    <source>
        <dbReference type="Proteomes" id="UP000325577"/>
    </source>
</evidence>
<dbReference type="EMBL" id="CM018049">
    <property type="protein sequence ID" value="KAA8519101.1"/>
    <property type="molecule type" value="Genomic_DNA"/>
</dbReference>
<keyword evidence="2" id="KW-1185">Reference proteome</keyword>
<name>A0A5J4ZPX0_9ASTE</name>
<reference evidence="1 2" key="1">
    <citation type="submission" date="2019-09" db="EMBL/GenBank/DDBJ databases">
        <title>A chromosome-level genome assembly of the Chinese tupelo Nyssa sinensis.</title>
        <authorList>
            <person name="Yang X."/>
            <person name="Kang M."/>
            <person name="Yang Y."/>
            <person name="Xiong H."/>
            <person name="Wang M."/>
            <person name="Zhang Z."/>
            <person name="Wang Z."/>
            <person name="Wu H."/>
            <person name="Ma T."/>
            <person name="Liu J."/>
            <person name="Xi Z."/>
        </authorList>
    </citation>
    <scope>NUCLEOTIDE SEQUENCE [LARGE SCALE GENOMIC DNA]</scope>
    <source>
        <strain evidence="1">J267</strain>
        <tissue evidence="1">Leaf</tissue>
    </source>
</reference>
<accession>A0A5J4ZPX0</accession>
<proteinExistence type="predicted"/>
<dbReference type="Proteomes" id="UP000325577">
    <property type="component" value="Linkage Group LG6"/>
</dbReference>
<evidence type="ECO:0000313" key="1">
    <source>
        <dbReference type="EMBL" id="KAA8519101.1"/>
    </source>
</evidence>
<gene>
    <name evidence="1" type="ORF">F0562_013357</name>
</gene>
<protein>
    <submittedName>
        <fullName evidence="1">Uncharacterized protein</fullName>
    </submittedName>
</protein>